<evidence type="ECO:0000313" key="4">
    <source>
        <dbReference type="Proteomes" id="UP000515135"/>
    </source>
</evidence>
<keyword evidence="1" id="KW-0430">Lectin</keyword>
<dbReference type="InterPro" id="IPR001304">
    <property type="entry name" value="C-type_lectin-like"/>
</dbReference>
<dbReference type="GO" id="GO:0030246">
    <property type="term" value="F:carbohydrate binding"/>
    <property type="evidence" value="ECO:0007669"/>
    <property type="project" value="UniProtKB-KW"/>
</dbReference>
<feature type="domain" description="C-type lectin" evidence="3">
    <location>
        <begin position="136"/>
        <end position="260"/>
    </location>
</feature>
<dbReference type="Proteomes" id="UP000515135">
    <property type="component" value="Unplaced"/>
</dbReference>
<dbReference type="FunFam" id="3.10.100.10:FF:000103">
    <property type="entry name" value="Uncharacterized protein"/>
    <property type="match status" value="2"/>
</dbReference>
<dbReference type="Pfam" id="PF00059">
    <property type="entry name" value="Lectin_C"/>
    <property type="match status" value="2"/>
</dbReference>
<evidence type="ECO:0000256" key="1">
    <source>
        <dbReference type="ARBA" id="ARBA00022734"/>
    </source>
</evidence>
<dbReference type="Gene3D" id="3.10.100.10">
    <property type="entry name" value="Mannose-Binding Protein A, subunit A"/>
    <property type="match status" value="2"/>
</dbReference>
<dbReference type="AlphaFoldDB" id="A0A6P4ZUE7"/>
<dbReference type="CDD" id="cd00037">
    <property type="entry name" value="CLECT"/>
    <property type="match status" value="2"/>
</dbReference>
<dbReference type="PROSITE" id="PS00615">
    <property type="entry name" value="C_TYPE_LECTIN_1"/>
    <property type="match status" value="1"/>
</dbReference>
<keyword evidence="4" id="KW-1185">Reference proteome</keyword>
<dbReference type="OrthoDB" id="7357196at2759"/>
<evidence type="ECO:0000259" key="3">
    <source>
        <dbReference type="PROSITE" id="PS50041"/>
    </source>
</evidence>
<evidence type="ECO:0000313" key="5">
    <source>
        <dbReference type="RefSeq" id="XP_019633221.1"/>
    </source>
</evidence>
<dbReference type="InterPro" id="IPR016187">
    <property type="entry name" value="CTDL_fold"/>
</dbReference>
<organism evidence="4 5">
    <name type="scientific">Branchiostoma belcheri</name>
    <name type="common">Amphioxus</name>
    <dbReference type="NCBI Taxonomy" id="7741"/>
    <lineage>
        <taxon>Eukaryota</taxon>
        <taxon>Metazoa</taxon>
        <taxon>Chordata</taxon>
        <taxon>Cephalochordata</taxon>
        <taxon>Leptocardii</taxon>
        <taxon>Amphioxiformes</taxon>
        <taxon>Branchiostomatidae</taxon>
        <taxon>Branchiostoma</taxon>
    </lineage>
</organism>
<gene>
    <name evidence="5" type="primary">LOC109476660</name>
</gene>
<protein>
    <submittedName>
        <fullName evidence="5">CD209 antigen-like protein C</fullName>
    </submittedName>
</protein>
<proteinExistence type="predicted"/>
<name>A0A6P4ZUE7_BRABE</name>
<keyword evidence="2" id="KW-1015">Disulfide bond</keyword>
<dbReference type="GeneID" id="109476660"/>
<dbReference type="KEGG" id="bbel:109476660"/>
<feature type="domain" description="C-type lectin" evidence="3">
    <location>
        <begin position="6"/>
        <end position="123"/>
    </location>
</feature>
<evidence type="ECO:0000256" key="2">
    <source>
        <dbReference type="ARBA" id="ARBA00023157"/>
    </source>
</evidence>
<dbReference type="InterPro" id="IPR051663">
    <property type="entry name" value="CLec_Tetranectin-domain"/>
</dbReference>
<dbReference type="InterPro" id="IPR018378">
    <property type="entry name" value="C-type_lectin_CS"/>
</dbReference>
<dbReference type="PROSITE" id="PS50041">
    <property type="entry name" value="C_TYPE_LECTIN_2"/>
    <property type="match status" value="2"/>
</dbReference>
<sequence length="293" mass="32775">MGHEICYKAFSERKSFDKAAAACRADGGTLAMPRDAETDAFLISLYKSVSDGSAFWFGLHDQREEGRFEWVDGSSLRSYSSWAPGEPDDSFGMEDCVSYSSMSFKKDKWNDENCRMPNHFICQAAPASCPKGYTMWRGTCYKAFKKMKTFNEAAAACREDGGTLAMPRDAGTDAFLISLYKSVSDGRGFWIGLHDQGEEGRFEWVDGSALGPYSSWSRGEPSSLLLWGDNSDCVSYSSRPFQKDKWTDENCSMPNHFICQVASGRFFQDVHRRQAGLSPLLYNGSPTIRSKTN</sequence>
<dbReference type="SMART" id="SM00034">
    <property type="entry name" value="CLECT"/>
    <property type="match status" value="2"/>
</dbReference>
<accession>A0A6P4ZUE7</accession>
<dbReference type="PANTHER" id="PTHR22799">
    <property type="entry name" value="TETRANECTIN-RELATED"/>
    <property type="match status" value="1"/>
</dbReference>
<reference evidence="5" key="1">
    <citation type="submission" date="2025-08" db="UniProtKB">
        <authorList>
            <consortium name="RefSeq"/>
        </authorList>
    </citation>
    <scope>IDENTIFICATION</scope>
    <source>
        <tissue evidence="5">Gonad</tissue>
    </source>
</reference>
<dbReference type="SUPFAM" id="SSF56436">
    <property type="entry name" value="C-type lectin-like"/>
    <property type="match status" value="2"/>
</dbReference>
<dbReference type="InterPro" id="IPR016186">
    <property type="entry name" value="C-type_lectin-like/link_sf"/>
</dbReference>
<dbReference type="PANTHER" id="PTHR22799:SF6">
    <property type="entry name" value="C-TYPE LECTIN DOMAIN FAMILY 4 MEMBER M-LIKE"/>
    <property type="match status" value="1"/>
</dbReference>
<dbReference type="RefSeq" id="XP_019633221.1">
    <property type="nucleotide sequence ID" value="XM_019777662.1"/>
</dbReference>